<accession>A0A2W5ZD14</accession>
<gene>
    <name evidence="3" type="ORF">DLM65_02270</name>
</gene>
<protein>
    <submittedName>
        <fullName evidence="3">Uncharacterized protein</fullName>
    </submittedName>
</protein>
<evidence type="ECO:0000256" key="1">
    <source>
        <dbReference type="SAM" id="MobiDB-lite"/>
    </source>
</evidence>
<feature type="region of interest" description="Disordered" evidence="1">
    <location>
        <begin position="1"/>
        <end position="31"/>
    </location>
</feature>
<evidence type="ECO:0000256" key="2">
    <source>
        <dbReference type="SAM" id="Phobius"/>
    </source>
</evidence>
<proteinExistence type="predicted"/>
<evidence type="ECO:0000313" key="3">
    <source>
        <dbReference type="EMBL" id="PZR83329.1"/>
    </source>
</evidence>
<organism evidence="3 4">
    <name type="scientific">Candidatus Aeolococcus gillhamiae</name>
    <dbReference type="NCBI Taxonomy" id="3127015"/>
    <lineage>
        <taxon>Bacteria</taxon>
        <taxon>Bacillati</taxon>
        <taxon>Candidatus Dormiibacterota</taxon>
        <taxon>Candidatus Dormibacteria</taxon>
        <taxon>Candidatus Aeolococcales</taxon>
        <taxon>Candidatus Aeolococcaceae</taxon>
        <taxon>Candidatus Aeolococcus</taxon>
    </lineage>
</organism>
<comment type="caution">
    <text evidence="3">The sequence shown here is derived from an EMBL/GenBank/DDBJ whole genome shotgun (WGS) entry which is preliminary data.</text>
</comment>
<keyword evidence="2" id="KW-1133">Transmembrane helix</keyword>
<dbReference type="AlphaFoldDB" id="A0A2W5ZD14"/>
<feature type="transmembrane region" description="Helical" evidence="2">
    <location>
        <begin position="160"/>
        <end position="187"/>
    </location>
</feature>
<dbReference type="EMBL" id="QHBU01000038">
    <property type="protein sequence ID" value="PZR83329.1"/>
    <property type="molecule type" value="Genomic_DNA"/>
</dbReference>
<keyword evidence="2" id="KW-0472">Membrane</keyword>
<name>A0A2W5ZD14_9BACT</name>
<feature type="transmembrane region" description="Helical" evidence="2">
    <location>
        <begin position="247"/>
        <end position="270"/>
    </location>
</feature>
<keyword evidence="2" id="KW-0812">Transmembrane</keyword>
<feature type="transmembrane region" description="Helical" evidence="2">
    <location>
        <begin position="276"/>
        <end position="298"/>
    </location>
</feature>
<sequence length="305" mass="32063">MAAQTPTDGSARAVAADAPATSPPRPEDCSHPAPVVGVMAHEFSTYQGAIGPEGTRRTSTYYGPVLGGLPISAWHCQTCGLLRLTFVDGRREERRLYPGPQPGLLAEPTPFDPQQVGYGLQARVSGVTVPPSMYTELVAPYERAPFSPLWERVELPAWNALTWTTVLGLSIVGVGLLITGILAVYTYTTPASVGPVVTATGLTFLAVLLLQLAGAAQRQWFPFPPIAPSVAATQRGTPALDGATKAVITLLSFSMFGLLAAAILAVYTYSTSAAELPVVIITVITALLAVIIGLGGSITRHMRGR</sequence>
<dbReference type="Proteomes" id="UP000248724">
    <property type="component" value="Unassembled WGS sequence"/>
</dbReference>
<feature type="transmembrane region" description="Helical" evidence="2">
    <location>
        <begin position="193"/>
        <end position="213"/>
    </location>
</feature>
<reference evidence="3 4" key="1">
    <citation type="journal article" date="2017" name="Nature">
        <title>Atmospheric trace gases support primary production in Antarctic desert surface soil.</title>
        <authorList>
            <person name="Ji M."/>
            <person name="Greening C."/>
            <person name="Vanwonterghem I."/>
            <person name="Carere C.R."/>
            <person name="Bay S.K."/>
            <person name="Steen J.A."/>
            <person name="Montgomery K."/>
            <person name="Lines T."/>
            <person name="Beardall J."/>
            <person name="van Dorst J."/>
            <person name="Snape I."/>
            <person name="Stott M.B."/>
            <person name="Hugenholtz P."/>
            <person name="Ferrari B.C."/>
        </authorList>
    </citation>
    <scope>NUCLEOTIDE SEQUENCE [LARGE SCALE GENOMIC DNA]</scope>
    <source>
        <strain evidence="3">RRmetagenome_bin12</strain>
    </source>
</reference>
<evidence type="ECO:0000313" key="4">
    <source>
        <dbReference type="Proteomes" id="UP000248724"/>
    </source>
</evidence>